<keyword evidence="1" id="KW-0732">Signal</keyword>
<dbReference type="Proteomes" id="UP001467690">
    <property type="component" value="Unassembled WGS sequence"/>
</dbReference>
<accession>A0ABV1RFB1</accession>
<reference evidence="2 3" key="1">
    <citation type="submission" date="2024-06" db="EMBL/GenBank/DDBJ databases">
        <authorList>
            <person name="Chen R.Y."/>
        </authorList>
    </citation>
    <scope>NUCLEOTIDE SEQUENCE [LARGE SCALE GENOMIC DNA]</scope>
    <source>
        <strain evidence="2 3">D2</strain>
    </source>
</reference>
<sequence>MSFTNRKISLLASLILLSACGGSSIDTNQDGTQTEVDTVPDINAIQTSLKPLQKADKETFLTSLKNGLYLSAERGNVIYAMEVDAAPTTDGSAEAANDDFSKTITQEEGVDEADRIKYDGDYLYIASNQYESGQNNSQVRVLKRNADDSLSEVASVKFEQQSENKRVDDLYLSADTLTLLSSENYYYFDNAALTDTVFDIWRPYSAKFNISINDVSVPEQPANKAEFEIDGRLITSRVINNTLYLVSSYSPVLNENWLYPQNDDEKLSTYRNITALDESEILPQITDASGDSANLVDAENCYLPQGSTENTGFDALITLTAISLADPQTKQSVCINTQVEGVYASLNSLYLYGTHYDGEAGYNSVVHQFTMLDDQLDFQYLGSAQLDGAFGWNQTQLRFSEYQGHLRVVTTTTTGDQDDQFDHHLYILRHDSDTQRLETVAKLPNESRPDEIGKANEDVYAVRYFADRAYVVTFERIDPLYVLDLADVNEPKIAGELEVTGFSSYLQPVGENLLLGIGQEVDPNGVRINEATEEGTSNDEVIEPGAKVALFDVTDISSPLELGNQVFVNGHTPVEYNYHALGMLRLSDDEYRFSLPVTSWNVTTENDGSQTWKQYQRLALLTVKQASGTATLSFDGEVAPNLESSGYSYDDRSVLHADLIYYIKEDKVWQSNWTAPEVVFGPY</sequence>
<evidence type="ECO:0000256" key="1">
    <source>
        <dbReference type="SAM" id="SignalP"/>
    </source>
</evidence>
<dbReference type="RefSeq" id="WP_350401067.1">
    <property type="nucleotide sequence ID" value="NZ_JBELOE010000116.1"/>
</dbReference>
<dbReference type="EMBL" id="JBELOE010000116">
    <property type="protein sequence ID" value="MER2491435.1"/>
    <property type="molecule type" value="Genomic_DNA"/>
</dbReference>
<feature type="chain" id="PRO_5046199695" evidence="1">
    <location>
        <begin position="26"/>
        <end position="683"/>
    </location>
</feature>
<comment type="caution">
    <text evidence="2">The sequence shown here is derived from an EMBL/GenBank/DDBJ whole genome shotgun (WGS) entry which is preliminary data.</text>
</comment>
<organism evidence="2 3">
    <name type="scientific">Catenovulum sediminis</name>
    <dbReference type="NCBI Taxonomy" id="1740262"/>
    <lineage>
        <taxon>Bacteria</taxon>
        <taxon>Pseudomonadati</taxon>
        <taxon>Pseudomonadota</taxon>
        <taxon>Gammaproteobacteria</taxon>
        <taxon>Alteromonadales</taxon>
        <taxon>Alteromonadaceae</taxon>
        <taxon>Catenovulum</taxon>
    </lineage>
</organism>
<name>A0ABV1RFB1_9ALTE</name>
<feature type="signal peptide" evidence="1">
    <location>
        <begin position="1"/>
        <end position="25"/>
    </location>
</feature>
<proteinExistence type="predicted"/>
<dbReference type="PROSITE" id="PS51257">
    <property type="entry name" value="PROKAR_LIPOPROTEIN"/>
    <property type="match status" value="1"/>
</dbReference>
<dbReference type="InterPro" id="IPR019198">
    <property type="entry name" value="Beta_propeller_containing"/>
</dbReference>
<gene>
    <name evidence="2" type="ORF">ABS311_06025</name>
</gene>
<evidence type="ECO:0000313" key="3">
    <source>
        <dbReference type="Proteomes" id="UP001467690"/>
    </source>
</evidence>
<keyword evidence="3" id="KW-1185">Reference proteome</keyword>
<protein>
    <submittedName>
        <fullName evidence="2">Beta-propeller domain-containing protein</fullName>
    </submittedName>
</protein>
<evidence type="ECO:0000313" key="2">
    <source>
        <dbReference type="EMBL" id="MER2491435.1"/>
    </source>
</evidence>
<dbReference type="Pfam" id="PF09826">
    <property type="entry name" value="Beta_propel"/>
    <property type="match status" value="1"/>
</dbReference>